<dbReference type="Pfam" id="PF00571">
    <property type="entry name" value="CBS"/>
    <property type="match status" value="1"/>
</dbReference>
<protein>
    <submittedName>
        <fullName evidence="14">Magnesium and cobalt efflux protein CorC</fullName>
    </submittedName>
</protein>
<dbReference type="PROSITE" id="PS51371">
    <property type="entry name" value="CBS"/>
    <property type="match status" value="2"/>
</dbReference>
<feature type="transmembrane region" description="Helical" evidence="11">
    <location>
        <begin position="135"/>
        <end position="157"/>
    </location>
</feature>
<dbReference type="SUPFAM" id="SSF54631">
    <property type="entry name" value="CBS-domain pair"/>
    <property type="match status" value="1"/>
</dbReference>
<evidence type="ECO:0000256" key="3">
    <source>
        <dbReference type="ARBA" id="ARBA00022475"/>
    </source>
</evidence>
<dbReference type="OrthoDB" id="9797674at2"/>
<dbReference type="Gene3D" id="3.30.465.10">
    <property type="match status" value="1"/>
</dbReference>
<feature type="domain" description="CBS" evidence="12">
    <location>
        <begin position="214"/>
        <end position="273"/>
    </location>
</feature>
<evidence type="ECO:0000259" key="12">
    <source>
        <dbReference type="PROSITE" id="PS51371"/>
    </source>
</evidence>
<comment type="subcellular location">
    <subcellularLocation>
        <location evidence="1">Cell membrane</location>
        <topology evidence="1">Multi-pass membrane protein</topology>
    </subcellularLocation>
</comment>
<dbReference type="InterPro" id="IPR002550">
    <property type="entry name" value="CNNM"/>
</dbReference>
<evidence type="ECO:0000256" key="5">
    <source>
        <dbReference type="ARBA" id="ARBA00022737"/>
    </source>
</evidence>
<keyword evidence="5" id="KW-0677">Repeat</keyword>
<evidence type="ECO:0000313" key="15">
    <source>
        <dbReference type="Proteomes" id="UP000262004"/>
    </source>
</evidence>
<organism evidence="14 15">
    <name type="scientific">Hydrogenophilus thermoluteolus</name>
    <name type="common">Pseudomonas hydrogenothermophila</name>
    <dbReference type="NCBI Taxonomy" id="297"/>
    <lineage>
        <taxon>Bacteria</taxon>
        <taxon>Pseudomonadati</taxon>
        <taxon>Pseudomonadota</taxon>
        <taxon>Hydrogenophilia</taxon>
        <taxon>Hydrogenophilales</taxon>
        <taxon>Hydrogenophilaceae</taxon>
        <taxon>Hydrogenophilus</taxon>
    </lineage>
</organism>
<dbReference type="GO" id="GO:0005886">
    <property type="term" value="C:plasma membrane"/>
    <property type="evidence" value="ECO:0007669"/>
    <property type="project" value="UniProtKB-SubCell"/>
</dbReference>
<feature type="transmembrane region" description="Helical" evidence="11">
    <location>
        <begin position="101"/>
        <end position="123"/>
    </location>
</feature>
<dbReference type="Gene3D" id="3.10.580.10">
    <property type="entry name" value="CBS-domain"/>
    <property type="match status" value="1"/>
</dbReference>
<keyword evidence="3" id="KW-1003">Cell membrane</keyword>
<evidence type="ECO:0000259" key="13">
    <source>
        <dbReference type="PROSITE" id="PS51846"/>
    </source>
</evidence>
<dbReference type="CDD" id="cd04590">
    <property type="entry name" value="CBS_pair_CorC_HlyC_assoc"/>
    <property type="match status" value="1"/>
</dbReference>
<dbReference type="PANTHER" id="PTHR22777">
    <property type="entry name" value="HEMOLYSIN-RELATED"/>
    <property type="match status" value="1"/>
</dbReference>
<evidence type="ECO:0000256" key="9">
    <source>
        <dbReference type="PROSITE-ProRule" id="PRU00703"/>
    </source>
</evidence>
<dbReference type="InterPro" id="IPR005170">
    <property type="entry name" value="Transptr-assoc_dom"/>
</dbReference>
<keyword evidence="8 10" id="KW-0472">Membrane</keyword>
<gene>
    <name evidence="14" type="ORF">HPTL_1270</name>
</gene>
<dbReference type="EMBL" id="AP018558">
    <property type="protein sequence ID" value="BBD77534.1"/>
    <property type="molecule type" value="Genomic_DNA"/>
</dbReference>
<keyword evidence="7 9" id="KW-0129">CBS domain</keyword>
<dbReference type="GO" id="GO:0050660">
    <property type="term" value="F:flavin adenine dinucleotide binding"/>
    <property type="evidence" value="ECO:0007669"/>
    <property type="project" value="InterPro"/>
</dbReference>
<dbReference type="PANTHER" id="PTHR22777:SF32">
    <property type="entry name" value="UPF0053 INNER MEMBRANE PROTEIN YFJD"/>
    <property type="match status" value="1"/>
</dbReference>
<dbReference type="KEGG" id="htl:HPTL_1270"/>
<dbReference type="PROSITE" id="PS51846">
    <property type="entry name" value="CNNM"/>
    <property type="match status" value="1"/>
</dbReference>
<evidence type="ECO:0000313" key="14">
    <source>
        <dbReference type="EMBL" id="BBD77534.1"/>
    </source>
</evidence>
<dbReference type="Pfam" id="PF03471">
    <property type="entry name" value="CorC_HlyC"/>
    <property type="match status" value="1"/>
</dbReference>
<evidence type="ECO:0000256" key="10">
    <source>
        <dbReference type="PROSITE-ProRule" id="PRU01193"/>
    </source>
</evidence>
<dbReference type="InterPro" id="IPR036318">
    <property type="entry name" value="FAD-bd_PCMH-like_sf"/>
</dbReference>
<keyword evidence="6 10" id="KW-1133">Transmembrane helix</keyword>
<keyword evidence="15" id="KW-1185">Reference proteome</keyword>
<dbReference type="Pfam" id="PF01595">
    <property type="entry name" value="CNNM"/>
    <property type="match status" value="1"/>
</dbReference>
<comment type="similarity">
    <text evidence="2">Belongs to the UPF0053 family.</text>
</comment>
<accession>A0A2Z6DYD5</accession>
<dbReference type="SUPFAM" id="SSF56176">
    <property type="entry name" value="FAD-binding/transporter-associated domain-like"/>
    <property type="match status" value="1"/>
</dbReference>
<dbReference type="InterPro" id="IPR044751">
    <property type="entry name" value="Ion_transp-like_CBS"/>
</dbReference>
<dbReference type="InterPro" id="IPR046342">
    <property type="entry name" value="CBS_dom_sf"/>
</dbReference>
<evidence type="ECO:0000256" key="7">
    <source>
        <dbReference type="ARBA" id="ARBA00023122"/>
    </source>
</evidence>
<proteinExistence type="inferred from homology"/>
<evidence type="ECO:0000256" key="2">
    <source>
        <dbReference type="ARBA" id="ARBA00006337"/>
    </source>
</evidence>
<dbReference type="AlphaFoldDB" id="A0A2Z6DYD5"/>
<evidence type="ECO:0000256" key="4">
    <source>
        <dbReference type="ARBA" id="ARBA00022692"/>
    </source>
</evidence>
<dbReference type="SMART" id="SM01091">
    <property type="entry name" value="CorC_HlyC"/>
    <property type="match status" value="1"/>
</dbReference>
<feature type="domain" description="CNNM transmembrane" evidence="13">
    <location>
        <begin position="7"/>
        <end position="204"/>
    </location>
</feature>
<name>A0A2Z6DYD5_HYDTE</name>
<dbReference type="InterPro" id="IPR016169">
    <property type="entry name" value="FAD-bd_PCMH_sub2"/>
</dbReference>
<evidence type="ECO:0000256" key="1">
    <source>
        <dbReference type="ARBA" id="ARBA00004651"/>
    </source>
</evidence>
<dbReference type="InterPro" id="IPR000644">
    <property type="entry name" value="CBS_dom"/>
</dbReference>
<feature type="domain" description="CBS" evidence="12">
    <location>
        <begin position="281"/>
        <end position="338"/>
    </location>
</feature>
<reference evidence="14 15" key="1">
    <citation type="submission" date="2018-04" db="EMBL/GenBank/DDBJ databases">
        <title>Complete genome sequence of Hydrogenophilus thermoluteolus TH-1.</title>
        <authorList>
            <person name="Arai H."/>
        </authorList>
    </citation>
    <scope>NUCLEOTIDE SEQUENCE [LARGE SCALE GENOMIC DNA]</scope>
    <source>
        <strain evidence="14 15">TH-1</strain>
    </source>
</reference>
<sequence length="429" mass="47482">MSAPSQIAAVTPWHFVALVALLAGSGLASMSETVMMAANRFRLQALAANGNRSARLATALLADTDRLLGVILLLNNVINVGAATLASVITLALFGEHESALAVGSFVLTFVILVFSEITPKVIGARYADTLALWYAWPLTALLKLTGPIVDFVNLFVKGVLTLLRLNQRRDHHTYSPEELRALLSQTSVWRFQNHRELLLNLLDIEHLTVADVMKPRRVIESLDLSESESALREQLATAYHTRLPLIDSRSDEILGIVHARQILSALLQDQPFSRELLKKRATPAYFIPAKTPVLTQLNEFQKRQQRLALVVDEYGELLGLVTIDDIVEEIVGQFTTSLTGAHAIHWDANGMVTLPGETLIREINRALGIHLPEDRGRTLNGLLLATLQALPDGETAVRFDDVVVEIVQTDERTVRVARLRRVSEERSE</sequence>
<dbReference type="SMART" id="SM00116">
    <property type="entry name" value="CBS"/>
    <property type="match status" value="2"/>
</dbReference>
<keyword evidence="4 10" id="KW-0812">Transmembrane</keyword>
<evidence type="ECO:0000256" key="8">
    <source>
        <dbReference type="ARBA" id="ARBA00023136"/>
    </source>
</evidence>
<dbReference type="Proteomes" id="UP000262004">
    <property type="component" value="Chromosome"/>
</dbReference>
<evidence type="ECO:0000256" key="11">
    <source>
        <dbReference type="SAM" id="Phobius"/>
    </source>
</evidence>
<evidence type="ECO:0000256" key="6">
    <source>
        <dbReference type="ARBA" id="ARBA00022989"/>
    </source>
</evidence>
<feature type="transmembrane region" description="Helical" evidence="11">
    <location>
        <begin position="67"/>
        <end position="94"/>
    </location>
</feature>
<dbReference type="RefSeq" id="WP_119335264.1">
    <property type="nucleotide sequence ID" value="NZ_AP018558.1"/>
</dbReference>